<evidence type="ECO:0000313" key="11">
    <source>
        <dbReference type="Proteomes" id="UP001373159"/>
    </source>
</evidence>
<evidence type="ECO:0000256" key="8">
    <source>
        <dbReference type="RuleBase" id="RU004473"/>
    </source>
</evidence>
<keyword evidence="11" id="KW-1185">Reference proteome</keyword>
<comment type="similarity">
    <text evidence="3 8">Belongs to the NAD(P)-dependent epimerase/dehydratase family. dTDP-glucose dehydratase subfamily.</text>
</comment>
<dbReference type="Gene3D" id="3.90.25.10">
    <property type="entry name" value="UDP-galactose 4-epimerase, domain 1"/>
    <property type="match status" value="1"/>
</dbReference>
<evidence type="ECO:0000256" key="6">
    <source>
        <dbReference type="ARBA" id="ARBA00023027"/>
    </source>
</evidence>
<proteinExistence type="inferred from homology"/>
<keyword evidence="7 8" id="KW-0456">Lyase</keyword>
<dbReference type="InterPro" id="IPR016040">
    <property type="entry name" value="NAD(P)-bd_dom"/>
</dbReference>
<evidence type="ECO:0000256" key="4">
    <source>
        <dbReference type="ARBA" id="ARBA00011990"/>
    </source>
</evidence>
<dbReference type="PANTHER" id="PTHR43000">
    <property type="entry name" value="DTDP-D-GLUCOSE 4,6-DEHYDRATASE-RELATED"/>
    <property type="match status" value="1"/>
</dbReference>
<keyword evidence="6" id="KW-0520">NAD</keyword>
<evidence type="ECO:0000256" key="2">
    <source>
        <dbReference type="ARBA" id="ARBA00001911"/>
    </source>
</evidence>
<feature type="domain" description="NAD(P)-binding" evidence="9">
    <location>
        <begin position="9"/>
        <end position="308"/>
    </location>
</feature>
<gene>
    <name evidence="10" type="primary">rfbB</name>
    <name evidence="10" type="ORF">V8P97_06495</name>
</gene>
<comment type="cofactor">
    <cofactor evidence="2 8">
        <name>NAD(+)</name>
        <dbReference type="ChEBI" id="CHEBI:57540"/>
    </cofactor>
</comment>
<evidence type="ECO:0000256" key="5">
    <source>
        <dbReference type="ARBA" id="ARBA00016977"/>
    </source>
</evidence>
<sequence>MAYEPHNLLVTGGVGFIGVNFVRQVLAEHPETHVVILDSLTYAANPASLAGLDRERFDLVRGDVCDPDRVASTIEDYRVDCIVHFAAESHNDNSIEAPDPFIRTNIYGTYIMLQAARRYGLRFHQVSTDEVYGDLDYTDPARFTEESPYRPSSPYSASKAAADQLVRAWWRTYGTQVTISNCSNNYGPYQHVEKFIPRQITNILSGRRPRLYGEGKGVRDWIHVDDDCRAIWDILTRGRSGRTYLIGADGEHSDREVLGMILQIMGRPAHDYDLVPDRLGADRRYAIDASRIRRELGWRPRHTDFAAGLEATVDWYRTHQDWWRPGKERTEERCRVQGH</sequence>
<dbReference type="InterPro" id="IPR005888">
    <property type="entry name" value="dTDP_Gluc_deHydtase"/>
</dbReference>
<organism evidence="10 11">
    <name type="scientific">Bifidobacterium favimelis</name>
    <dbReference type="NCBI Taxonomy" id="3122979"/>
    <lineage>
        <taxon>Bacteria</taxon>
        <taxon>Bacillati</taxon>
        <taxon>Actinomycetota</taxon>
        <taxon>Actinomycetes</taxon>
        <taxon>Bifidobacteriales</taxon>
        <taxon>Bifidobacteriaceae</taxon>
        <taxon>Bifidobacterium</taxon>
    </lineage>
</organism>
<evidence type="ECO:0000256" key="7">
    <source>
        <dbReference type="ARBA" id="ARBA00023239"/>
    </source>
</evidence>
<accession>A0ABU8ZPC5</accession>
<evidence type="ECO:0000256" key="3">
    <source>
        <dbReference type="ARBA" id="ARBA00008178"/>
    </source>
</evidence>
<dbReference type="NCBIfam" id="TIGR01181">
    <property type="entry name" value="dTDP_gluc_dehyt"/>
    <property type="match status" value="1"/>
</dbReference>
<dbReference type="InterPro" id="IPR036291">
    <property type="entry name" value="NAD(P)-bd_dom_sf"/>
</dbReference>
<dbReference type="Pfam" id="PF16363">
    <property type="entry name" value="GDP_Man_Dehyd"/>
    <property type="match status" value="1"/>
</dbReference>
<dbReference type="Gene3D" id="3.40.50.720">
    <property type="entry name" value="NAD(P)-binding Rossmann-like Domain"/>
    <property type="match status" value="1"/>
</dbReference>
<dbReference type="Proteomes" id="UP001373159">
    <property type="component" value="Unassembled WGS sequence"/>
</dbReference>
<evidence type="ECO:0000313" key="10">
    <source>
        <dbReference type="EMBL" id="MEK0307106.1"/>
    </source>
</evidence>
<dbReference type="SUPFAM" id="SSF51735">
    <property type="entry name" value="NAD(P)-binding Rossmann-fold domains"/>
    <property type="match status" value="1"/>
</dbReference>
<dbReference type="RefSeq" id="WP_340469818.1">
    <property type="nucleotide sequence ID" value="NZ_JBANBB010000002.1"/>
</dbReference>
<evidence type="ECO:0000259" key="9">
    <source>
        <dbReference type="Pfam" id="PF16363"/>
    </source>
</evidence>
<dbReference type="GO" id="GO:0008460">
    <property type="term" value="F:dTDP-glucose 4,6-dehydratase activity"/>
    <property type="evidence" value="ECO:0007669"/>
    <property type="project" value="UniProtKB-EC"/>
</dbReference>
<dbReference type="EC" id="4.2.1.46" evidence="4 8"/>
<comment type="catalytic activity">
    <reaction evidence="1 8">
        <text>dTDP-alpha-D-glucose = dTDP-4-dehydro-6-deoxy-alpha-D-glucose + H2O</text>
        <dbReference type="Rhea" id="RHEA:17221"/>
        <dbReference type="ChEBI" id="CHEBI:15377"/>
        <dbReference type="ChEBI" id="CHEBI:57477"/>
        <dbReference type="ChEBI" id="CHEBI:57649"/>
        <dbReference type="EC" id="4.2.1.46"/>
    </reaction>
</comment>
<reference evidence="10 11" key="1">
    <citation type="submission" date="2024-02" db="EMBL/GenBank/DDBJ databases">
        <title>Bifidobacterium honeyensis sp. nov., isolated from the comb honey.</title>
        <authorList>
            <person name="Liu W."/>
            <person name="Li Y."/>
        </authorList>
    </citation>
    <scope>NUCLEOTIDE SEQUENCE [LARGE SCALE GENOMIC DNA]</scope>
    <source>
        <strain evidence="10 11">IMAU50988</strain>
    </source>
</reference>
<name>A0ABU8ZPC5_9BIFI</name>
<evidence type="ECO:0000256" key="1">
    <source>
        <dbReference type="ARBA" id="ARBA00001539"/>
    </source>
</evidence>
<dbReference type="EMBL" id="JBANBB010000002">
    <property type="protein sequence ID" value="MEK0307106.1"/>
    <property type="molecule type" value="Genomic_DNA"/>
</dbReference>
<protein>
    <recommendedName>
        <fullName evidence="5 8">dTDP-glucose 4,6-dehydratase</fullName>
        <ecNumber evidence="4 8">4.2.1.46</ecNumber>
    </recommendedName>
</protein>
<comment type="caution">
    <text evidence="10">The sequence shown here is derived from an EMBL/GenBank/DDBJ whole genome shotgun (WGS) entry which is preliminary data.</text>
</comment>
<dbReference type="CDD" id="cd05246">
    <property type="entry name" value="dTDP_GD_SDR_e"/>
    <property type="match status" value="1"/>
</dbReference>